<dbReference type="InterPro" id="IPR050738">
    <property type="entry name" value="Sulfatase"/>
</dbReference>
<evidence type="ECO:0000259" key="5">
    <source>
        <dbReference type="Pfam" id="PF00884"/>
    </source>
</evidence>
<dbReference type="RefSeq" id="WP_308951403.1">
    <property type="nucleotide sequence ID" value="NZ_JARXHW010000039.1"/>
</dbReference>
<dbReference type="EMBL" id="JARXHW010000039">
    <property type="protein sequence ID" value="MDQ8208741.1"/>
    <property type="molecule type" value="Genomic_DNA"/>
</dbReference>
<keyword evidence="2" id="KW-0479">Metal-binding</keyword>
<dbReference type="PROSITE" id="PS51257">
    <property type="entry name" value="PROKAR_LIPOPROTEIN"/>
    <property type="match status" value="1"/>
</dbReference>
<evidence type="ECO:0000256" key="1">
    <source>
        <dbReference type="ARBA" id="ARBA00008779"/>
    </source>
</evidence>
<dbReference type="Gene3D" id="3.40.720.10">
    <property type="entry name" value="Alkaline Phosphatase, subunit A"/>
    <property type="match status" value="1"/>
</dbReference>
<proteinExistence type="inferred from homology"/>
<dbReference type="Pfam" id="PF00884">
    <property type="entry name" value="Sulfatase"/>
    <property type="match status" value="1"/>
</dbReference>
<dbReference type="Proteomes" id="UP001225316">
    <property type="component" value="Unassembled WGS sequence"/>
</dbReference>
<organism evidence="6 7">
    <name type="scientific">Thalassobacterium maritimum</name>
    <dbReference type="NCBI Taxonomy" id="3041265"/>
    <lineage>
        <taxon>Bacteria</taxon>
        <taxon>Pseudomonadati</taxon>
        <taxon>Verrucomicrobiota</taxon>
        <taxon>Opitutia</taxon>
        <taxon>Puniceicoccales</taxon>
        <taxon>Coraliomargaritaceae</taxon>
        <taxon>Thalassobacterium</taxon>
    </lineage>
</organism>
<dbReference type="PANTHER" id="PTHR42693">
    <property type="entry name" value="ARYLSULFATASE FAMILY MEMBER"/>
    <property type="match status" value="1"/>
</dbReference>
<dbReference type="Gene3D" id="3.30.1120.10">
    <property type="match status" value="1"/>
</dbReference>
<gene>
    <name evidence="6" type="ORF">QEH52_14535</name>
</gene>
<evidence type="ECO:0000256" key="3">
    <source>
        <dbReference type="ARBA" id="ARBA00022801"/>
    </source>
</evidence>
<keyword evidence="3" id="KW-0378">Hydrolase</keyword>
<evidence type="ECO:0000256" key="4">
    <source>
        <dbReference type="ARBA" id="ARBA00022837"/>
    </source>
</evidence>
<evidence type="ECO:0000256" key="2">
    <source>
        <dbReference type="ARBA" id="ARBA00022723"/>
    </source>
</evidence>
<keyword evidence="4" id="KW-0106">Calcium</keyword>
<evidence type="ECO:0000313" key="7">
    <source>
        <dbReference type="Proteomes" id="UP001225316"/>
    </source>
</evidence>
<dbReference type="SUPFAM" id="SSF53649">
    <property type="entry name" value="Alkaline phosphatase-like"/>
    <property type="match status" value="1"/>
</dbReference>
<comment type="caution">
    <text evidence="6">The sequence shown here is derived from an EMBL/GenBank/DDBJ whole genome shotgun (WGS) entry which is preliminary data.</text>
</comment>
<sequence>MSIRRRWIVWRGEGLNLTHAVSGCPVCCPYRGSLMTGQYPLTHGVYINDVELNPNCNTIARAFKRGGYETAYIGKWHLYGSPDGAYGRRQAYVPHDYQLGFDYWKAFECTHDYNDSHYYFNDDDRLQPWGDYDARAQSKDAAQYIRDHAEAEKPYMMMLSWGPPHFPLHTAPQEYQDRFAHVDIELRPNVPADKQAEAREELRGNYAHIAALDDCLATVLDAIDASGQRDNTIVVFTSDHGDMFGSQGINRKSVPWDESIRVPFLLRWPAGLPRGALPLPMDAPDIMPTLLGLCELEIPATVQGQDYSAVLRGEQALSGDEAALLNLPAAFANVLEHGFKAYRGLRTQRYTYVRNTDGPWLLFDNEADPYQMRNLLGSAEHVDVQSALESRLQHRLAALGDEFLDGQAYLERDGLSHYQEVNRSCHREWQDPWSRC</sequence>
<dbReference type="PROSITE" id="PS00149">
    <property type="entry name" value="SULFATASE_2"/>
    <property type="match status" value="1"/>
</dbReference>
<dbReference type="InterPro" id="IPR024607">
    <property type="entry name" value="Sulfatase_CS"/>
</dbReference>
<protein>
    <submittedName>
        <fullName evidence="6">Sulfatase</fullName>
    </submittedName>
</protein>
<name>A0ABU1AX66_9BACT</name>
<feature type="domain" description="Sulfatase N-terminal" evidence="5">
    <location>
        <begin position="12"/>
        <end position="293"/>
    </location>
</feature>
<dbReference type="CDD" id="cd16034">
    <property type="entry name" value="sulfatase_like"/>
    <property type="match status" value="1"/>
</dbReference>
<dbReference type="PANTHER" id="PTHR42693:SF53">
    <property type="entry name" value="ENDO-4-O-SULFATASE"/>
    <property type="match status" value="1"/>
</dbReference>
<dbReference type="InterPro" id="IPR000917">
    <property type="entry name" value="Sulfatase_N"/>
</dbReference>
<dbReference type="InterPro" id="IPR017850">
    <property type="entry name" value="Alkaline_phosphatase_core_sf"/>
</dbReference>
<keyword evidence="7" id="KW-1185">Reference proteome</keyword>
<accession>A0ABU1AX66</accession>
<reference evidence="6 7" key="1">
    <citation type="submission" date="2023-04" db="EMBL/GenBank/DDBJ databases">
        <title>A novel bacteria isolated from coastal sediment.</title>
        <authorList>
            <person name="Liu X.-J."/>
            <person name="Du Z.-J."/>
        </authorList>
    </citation>
    <scope>NUCLEOTIDE SEQUENCE [LARGE SCALE GENOMIC DNA]</scope>
    <source>
        <strain evidence="6 7">SDUM461003</strain>
    </source>
</reference>
<evidence type="ECO:0000313" key="6">
    <source>
        <dbReference type="EMBL" id="MDQ8208741.1"/>
    </source>
</evidence>
<comment type="similarity">
    <text evidence="1">Belongs to the sulfatase family.</text>
</comment>